<gene>
    <name evidence="1" type="ORF">GCM10007964_44950</name>
</gene>
<dbReference type="InterPro" id="IPR049803">
    <property type="entry name" value="RiPP_thiocil-like"/>
</dbReference>
<organism evidence="1 2">
    <name type="scientific">Sphaerisporangium melleum</name>
    <dbReference type="NCBI Taxonomy" id="321316"/>
    <lineage>
        <taxon>Bacteria</taxon>
        <taxon>Bacillati</taxon>
        <taxon>Actinomycetota</taxon>
        <taxon>Actinomycetes</taxon>
        <taxon>Streptosporangiales</taxon>
        <taxon>Streptosporangiaceae</taxon>
        <taxon>Sphaerisporangium</taxon>
    </lineage>
</organism>
<dbReference type="GO" id="GO:0046914">
    <property type="term" value="F:transition metal ion binding"/>
    <property type="evidence" value="ECO:0007669"/>
    <property type="project" value="InterPro"/>
</dbReference>
<comment type="caution">
    <text evidence="1">The sequence shown here is derived from an EMBL/GenBank/DDBJ whole genome shotgun (WGS) entry which is preliminary data.</text>
</comment>
<evidence type="ECO:0000313" key="2">
    <source>
        <dbReference type="Proteomes" id="UP000645217"/>
    </source>
</evidence>
<dbReference type="GO" id="GO:0003824">
    <property type="term" value="F:catalytic activity"/>
    <property type="evidence" value="ECO:0007669"/>
    <property type="project" value="InterPro"/>
</dbReference>
<dbReference type="InterPro" id="IPR036648">
    <property type="entry name" value="CN_Hdrase_a/SCN_Hdrase_g_sf"/>
</dbReference>
<reference evidence="1" key="1">
    <citation type="journal article" date="2014" name="Int. J. Syst. Evol. Microbiol.">
        <title>Complete genome sequence of Corynebacterium casei LMG S-19264T (=DSM 44701T), isolated from a smear-ripened cheese.</title>
        <authorList>
            <consortium name="US DOE Joint Genome Institute (JGI-PGF)"/>
            <person name="Walter F."/>
            <person name="Albersmeier A."/>
            <person name="Kalinowski J."/>
            <person name="Ruckert C."/>
        </authorList>
    </citation>
    <scope>NUCLEOTIDE SEQUENCE</scope>
    <source>
        <strain evidence="1">JCM 13064</strain>
    </source>
</reference>
<keyword evidence="2" id="KW-1185">Reference proteome</keyword>
<evidence type="ECO:0008006" key="3">
    <source>
        <dbReference type="Google" id="ProtNLM"/>
    </source>
</evidence>
<name>A0A917RAQ8_9ACTN</name>
<dbReference type="SUPFAM" id="SSF56209">
    <property type="entry name" value="Nitrile hydratase alpha chain"/>
    <property type="match status" value="1"/>
</dbReference>
<accession>A0A917RAQ8</accession>
<sequence length="112" mass="11600">MAESVYILGDDDRKKFARLVAAAWSEGEVKSRYGREPRLMLAEYGIAYPEGIATPPLPPKPAGEFSVEELEVAAGVEAPADGCLGSASSISTIGGCLGTASTYGCGVAETSR</sequence>
<protein>
    <recommendedName>
        <fullName evidence="3">TOMM peptide</fullName>
    </recommendedName>
</protein>
<proteinExistence type="predicted"/>
<reference evidence="1" key="2">
    <citation type="submission" date="2020-09" db="EMBL/GenBank/DDBJ databases">
        <authorList>
            <person name="Sun Q."/>
            <person name="Ohkuma M."/>
        </authorList>
    </citation>
    <scope>NUCLEOTIDE SEQUENCE</scope>
    <source>
        <strain evidence="1">JCM 13064</strain>
    </source>
</reference>
<dbReference type="Proteomes" id="UP000645217">
    <property type="component" value="Unassembled WGS sequence"/>
</dbReference>
<dbReference type="AlphaFoldDB" id="A0A917RAQ8"/>
<dbReference type="RefSeq" id="WP_189165002.1">
    <property type="nucleotide sequence ID" value="NZ_BMNT01000025.1"/>
</dbReference>
<dbReference type="NCBIfam" id="NF033482">
    <property type="entry name" value="RiPP_thiocil"/>
    <property type="match status" value="1"/>
</dbReference>
<evidence type="ECO:0000313" key="1">
    <source>
        <dbReference type="EMBL" id="GGK97729.1"/>
    </source>
</evidence>
<dbReference type="EMBL" id="BMNT01000025">
    <property type="protein sequence ID" value="GGK97729.1"/>
    <property type="molecule type" value="Genomic_DNA"/>
</dbReference>